<feature type="non-terminal residue" evidence="1">
    <location>
        <position position="1"/>
    </location>
</feature>
<comment type="caution">
    <text evidence="1">The sequence shown here is derived from an EMBL/GenBank/DDBJ whole genome shotgun (WGS) entry which is preliminary data.</text>
</comment>
<dbReference type="Proteomes" id="UP000663870">
    <property type="component" value="Unassembled WGS sequence"/>
</dbReference>
<evidence type="ECO:0000313" key="1">
    <source>
        <dbReference type="EMBL" id="CAF1543949.1"/>
    </source>
</evidence>
<organism evidence="1 3">
    <name type="scientific">Rotaria sordida</name>
    <dbReference type="NCBI Taxonomy" id="392033"/>
    <lineage>
        <taxon>Eukaryota</taxon>
        <taxon>Metazoa</taxon>
        <taxon>Spiralia</taxon>
        <taxon>Gnathifera</taxon>
        <taxon>Rotifera</taxon>
        <taxon>Eurotatoria</taxon>
        <taxon>Bdelloidea</taxon>
        <taxon>Philodinida</taxon>
        <taxon>Philodinidae</taxon>
        <taxon>Rotaria</taxon>
    </lineage>
</organism>
<dbReference type="EMBL" id="CAJNOH010013250">
    <property type="protein sequence ID" value="CAF1543949.1"/>
    <property type="molecule type" value="Genomic_DNA"/>
</dbReference>
<dbReference type="Proteomes" id="UP000663854">
    <property type="component" value="Unassembled WGS sequence"/>
</dbReference>
<evidence type="ECO:0000313" key="3">
    <source>
        <dbReference type="Proteomes" id="UP000663854"/>
    </source>
</evidence>
<protein>
    <submittedName>
        <fullName evidence="1">Uncharacterized protein</fullName>
    </submittedName>
</protein>
<gene>
    <name evidence="2" type="ORF">JXQ802_LOCUS57524</name>
    <name evidence="1" type="ORF">PYM288_LOCUS40924</name>
</gene>
<keyword evidence="4" id="KW-1185">Reference proteome</keyword>
<reference evidence="1" key="1">
    <citation type="submission" date="2021-02" db="EMBL/GenBank/DDBJ databases">
        <authorList>
            <person name="Nowell W R."/>
        </authorList>
    </citation>
    <scope>NUCLEOTIDE SEQUENCE</scope>
</reference>
<evidence type="ECO:0000313" key="2">
    <source>
        <dbReference type="EMBL" id="CAF1670528.1"/>
    </source>
</evidence>
<accession>A0A815WQV7</accession>
<dbReference type="EMBL" id="CAJNOL010015137">
    <property type="protein sequence ID" value="CAF1670528.1"/>
    <property type="molecule type" value="Genomic_DNA"/>
</dbReference>
<name>A0A815WQV7_9BILA</name>
<evidence type="ECO:0000313" key="4">
    <source>
        <dbReference type="Proteomes" id="UP000663870"/>
    </source>
</evidence>
<proteinExistence type="predicted"/>
<sequence length="9" mass="1215">LETKRFREH</sequence>